<dbReference type="GO" id="GO:0009513">
    <property type="term" value="C:etioplast"/>
    <property type="evidence" value="ECO:0007669"/>
    <property type="project" value="TreeGrafter"/>
</dbReference>
<protein>
    <recommendedName>
        <fullName evidence="4">Chlororespiratory reduction 7</fullName>
    </recommendedName>
</protein>
<sequence length="204" mass="23064">MGSLASSTSASSTTASTTKLRRLPVLRRCASLVVSPTRRIGYGEFVHPFSMQKPITIEWQAQQREKTKKLHQQRQVEDEEEERKVDEYCEIGMRLKDYPEDDLRQARQLFQPFSNLLKKWKSLIDVSEVRLKVSLETSPAQRPHGVLDSLFRMWNNSVNCCADGSSGRKHPSEKENGVNQVLDKGVGLSSLPISQESSTSKSRG</sequence>
<feature type="region of interest" description="Disordered" evidence="1">
    <location>
        <begin position="163"/>
        <end position="204"/>
    </location>
</feature>
<dbReference type="GO" id="GO:0071482">
    <property type="term" value="P:cellular response to light stimulus"/>
    <property type="evidence" value="ECO:0007669"/>
    <property type="project" value="TreeGrafter"/>
</dbReference>
<dbReference type="GO" id="GO:0009501">
    <property type="term" value="C:amyloplast"/>
    <property type="evidence" value="ECO:0007669"/>
    <property type="project" value="TreeGrafter"/>
</dbReference>
<organism evidence="2 3">
    <name type="scientific">Rhododendron griersonianum</name>
    <dbReference type="NCBI Taxonomy" id="479676"/>
    <lineage>
        <taxon>Eukaryota</taxon>
        <taxon>Viridiplantae</taxon>
        <taxon>Streptophyta</taxon>
        <taxon>Embryophyta</taxon>
        <taxon>Tracheophyta</taxon>
        <taxon>Spermatophyta</taxon>
        <taxon>Magnoliopsida</taxon>
        <taxon>eudicotyledons</taxon>
        <taxon>Gunneridae</taxon>
        <taxon>Pentapetalae</taxon>
        <taxon>asterids</taxon>
        <taxon>Ericales</taxon>
        <taxon>Ericaceae</taxon>
        <taxon>Ericoideae</taxon>
        <taxon>Rhodoreae</taxon>
        <taxon>Rhododendron</taxon>
    </lineage>
</organism>
<comment type="caution">
    <text evidence="2">The sequence shown here is derived from an EMBL/GenBank/DDBJ whole genome shotgun (WGS) entry which is preliminary data.</text>
</comment>
<gene>
    <name evidence="2" type="ORF">RHGRI_003325</name>
</gene>
<keyword evidence="3" id="KW-1185">Reference proteome</keyword>
<evidence type="ECO:0000313" key="2">
    <source>
        <dbReference type="EMBL" id="KAG5560004.1"/>
    </source>
</evidence>
<dbReference type="Proteomes" id="UP000823749">
    <property type="component" value="Chromosome 2"/>
</dbReference>
<dbReference type="PANTHER" id="PTHR37219">
    <property type="entry name" value="PROTEIN PALE CRESS, CHLOROPLASTIC"/>
    <property type="match status" value="1"/>
</dbReference>
<dbReference type="GO" id="GO:0009509">
    <property type="term" value="C:chromoplast"/>
    <property type="evidence" value="ECO:0007669"/>
    <property type="project" value="TreeGrafter"/>
</dbReference>
<evidence type="ECO:0008006" key="4">
    <source>
        <dbReference type="Google" id="ProtNLM"/>
    </source>
</evidence>
<dbReference type="GO" id="GO:0009965">
    <property type="term" value="P:leaf morphogenesis"/>
    <property type="evidence" value="ECO:0007669"/>
    <property type="project" value="TreeGrafter"/>
</dbReference>
<dbReference type="EMBL" id="JACTNZ010000002">
    <property type="protein sequence ID" value="KAG5560004.1"/>
    <property type="molecule type" value="Genomic_DNA"/>
</dbReference>
<dbReference type="GO" id="GO:0009537">
    <property type="term" value="C:proplastid"/>
    <property type="evidence" value="ECO:0007669"/>
    <property type="project" value="TreeGrafter"/>
</dbReference>
<proteinExistence type="predicted"/>
<dbReference type="GO" id="GO:0009658">
    <property type="term" value="P:chloroplast organization"/>
    <property type="evidence" value="ECO:0007669"/>
    <property type="project" value="InterPro"/>
</dbReference>
<dbReference type="PANTHER" id="PTHR37219:SF1">
    <property type="entry name" value="PROTEIN PALE CRESS, CHLOROPLASTIC"/>
    <property type="match status" value="1"/>
</dbReference>
<dbReference type="InterPro" id="IPR034563">
    <property type="entry name" value="PALE_CRESS"/>
</dbReference>
<dbReference type="AlphaFoldDB" id="A0AAV6L788"/>
<feature type="compositionally biased region" description="Polar residues" evidence="1">
    <location>
        <begin position="191"/>
        <end position="204"/>
    </location>
</feature>
<accession>A0AAV6L788</accession>
<evidence type="ECO:0000256" key="1">
    <source>
        <dbReference type="SAM" id="MobiDB-lite"/>
    </source>
</evidence>
<evidence type="ECO:0000313" key="3">
    <source>
        <dbReference type="Proteomes" id="UP000823749"/>
    </source>
</evidence>
<reference evidence="2" key="1">
    <citation type="submission" date="2020-08" db="EMBL/GenBank/DDBJ databases">
        <title>Plant Genome Project.</title>
        <authorList>
            <person name="Zhang R.-G."/>
        </authorList>
    </citation>
    <scope>NUCLEOTIDE SEQUENCE</scope>
    <source>
        <strain evidence="2">WSP0</strain>
        <tissue evidence="2">Leaf</tissue>
    </source>
</reference>
<name>A0AAV6L788_9ERIC</name>
<dbReference type="GO" id="GO:0009507">
    <property type="term" value="C:chloroplast"/>
    <property type="evidence" value="ECO:0007669"/>
    <property type="project" value="TreeGrafter"/>
</dbReference>
<dbReference type="GO" id="GO:0010239">
    <property type="term" value="P:chloroplast mRNA processing"/>
    <property type="evidence" value="ECO:0007669"/>
    <property type="project" value="InterPro"/>
</dbReference>